<reference evidence="2" key="2">
    <citation type="journal article" date="2020" name="Environ. Microbiol.">
        <title>The novel and transferable erm(51) gene confers Macrolides, Lincosamides, and Streptogramins B (MLSB) resistance to clonal Rhodococcus equi in the environment.</title>
        <authorList>
            <person name="Huber L."/>
            <person name="Giguere S."/>
            <person name="Slovis N.M."/>
            <person name="Alvarez-Narvaez S."/>
            <person name="Hart K.A."/>
            <person name="Greiter M."/>
            <person name="Morris E.R.A."/>
            <person name="Cohen N.D."/>
        </authorList>
    </citation>
    <scope>NUCLEOTIDE SEQUENCE</scope>
    <source>
        <strain evidence="2">Lh_116_1</strain>
        <strain evidence="3">Lh_16_1</strain>
    </source>
</reference>
<comment type="caution">
    <text evidence="1">The sequence shown here is derived from an EMBL/GenBank/DDBJ whole genome shotgun (WGS) entry which is preliminary data.</text>
</comment>
<accession>A0A9Q2PH64</accession>
<gene>
    <name evidence="1" type="ORF">GS441_23645</name>
    <name evidence="2" type="ORF">GS882_21740</name>
    <name evidence="3" type="ORF">GS947_03855</name>
</gene>
<dbReference type="Proteomes" id="UP000808906">
    <property type="component" value="Unassembled WGS sequence"/>
</dbReference>
<dbReference type="EMBL" id="WVBC01000034">
    <property type="protein sequence ID" value="NKT80698.1"/>
    <property type="molecule type" value="Genomic_DNA"/>
</dbReference>
<dbReference type="EMBL" id="WUXR01000019">
    <property type="protein sequence ID" value="MBM4568299.1"/>
    <property type="molecule type" value="Genomic_DNA"/>
</dbReference>
<evidence type="ECO:0000313" key="4">
    <source>
        <dbReference type="Proteomes" id="UP000808906"/>
    </source>
</evidence>
<name>A0A9Q2PH64_RHOHA</name>
<evidence type="ECO:0000313" key="3">
    <source>
        <dbReference type="EMBL" id="NKW40770.1"/>
    </source>
</evidence>
<dbReference type="RefSeq" id="WP_084961262.1">
    <property type="nucleotide sequence ID" value="NZ_CP095477.1"/>
</dbReference>
<dbReference type="AlphaFoldDB" id="A0A9Q2PH64"/>
<dbReference type="Proteomes" id="UP000603463">
    <property type="component" value="Unassembled WGS sequence"/>
</dbReference>
<evidence type="ECO:0000313" key="1">
    <source>
        <dbReference type="EMBL" id="MBM4568299.1"/>
    </source>
</evidence>
<organism evidence="1 4">
    <name type="scientific">Rhodococcus hoagii</name>
    <name type="common">Corynebacterium equii</name>
    <dbReference type="NCBI Taxonomy" id="43767"/>
    <lineage>
        <taxon>Bacteria</taxon>
        <taxon>Bacillati</taxon>
        <taxon>Actinomycetota</taxon>
        <taxon>Actinomycetes</taxon>
        <taxon>Mycobacteriales</taxon>
        <taxon>Nocardiaceae</taxon>
        <taxon>Prescottella</taxon>
    </lineage>
</organism>
<protein>
    <submittedName>
        <fullName evidence="1">Uncharacterized protein</fullName>
    </submittedName>
</protein>
<reference evidence="1" key="1">
    <citation type="submission" date="2019-11" db="EMBL/GenBank/DDBJ databases">
        <title>Spread of Macrolides and rifampicin resistant Rhodococcus equi in clinical isolates in the USA.</title>
        <authorList>
            <person name="Alvarez-Narvaez S."/>
            <person name="Huber L."/>
            <person name="Cohen N.D."/>
            <person name="Slovis N."/>
            <person name="Greiter M."/>
            <person name="Giguere S."/>
            <person name="Hart K."/>
        </authorList>
    </citation>
    <scope>NUCLEOTIDE SEQUENCE</scope>
    <source>
        <strain evidence="1">Lh_17</strain>
    </source>
</reference>
<sequence length="70" mass="7663">MTREAPAPDAPDVLDQLHRKLDLLLGDDAPGQPRPPGFRSAIASAKLFVLDERAHNSGFHKFNDAEKRGS</sequence>
<dbReference type="EMBL" id="WVDC01000001">
    <property type="protein sequence ID" value="NKW40770.1"/>
    <property type="molecule type" value="Genomic_DNA"/>
</dbReference>
<proteinExistence type="predicted"/>
<evidence type="ECO:0000313" key="2">
    <source>
        <dbReference type="EMBL" id="NKT80698.1"/>
    </source>
</evidence>
<dbReference type="Proteomes" id="UP000608063">
    <property type="component" value="Unassembled WGS sequence"/>
</dbReference>